<dbReference type="Proteomes" id="UP000004491">
    <property type="component" value="Unassembled WGS sequence"/>
</dbReference>
<evidence type="ECO:0000256" key="4">
    <source>
        <dbReference type="ARBA" id="ARBA00022692"/>
    </source>
</evidence>
<keyword evidence="6 9" id="KW-1133">Transmembrane helix</keyword>
<dbReference type="InterPro" id="IPR006312">
    <property type="entry name" value="TatA/E"/>
</dbReference>
<comment type="function">
    <text evidence="9">Part of the twin-arginine translocation (Tat) system that transports large folded proteins containing a characteristic twin-arginine motif in their signal peptide across membranes. TatA could form the protein-conducting channel of the Tat system.</text>
</comment>
<organism evidence="11 12">
    <name type="scientific">endosymbiont of Riftia pachyptila</name>
    <name type="common">vent Ph05</name>
    <dbReference type="NCBI Taxonomy" id="1048808"/>
    <lineage>
        <taxon>Bacteria</taxon>
        <taxon>Pseudomonadati</taxon>
        <taxon>Pseudomonadota</taxon>
        <taxon>Gammaproteobacteria</taxon>
        <taxon>sulfur-oxidizing symbionts</taxon>
    </lineage>
</organism>
<dbReference type="PATRIC" id="fig|1048808.3.peg.2384"/>
<dbReference type="GO" id="GO:0043953">
    <property type="term" value="P:protein transport by the Tat complex"/>
    <property type="evidence" value="ECO:0007669"/>
    <property type="project" value="UniProtKB-UniRule"/>
</dbReference>
<sequence>MRVENKMGIGGISIWQLLIILAIVLLLFGTKRLKNIGGDLGGAIKGFKKSMSDGEKQAEADAEKREQISEDEKGTTIEGEVTSKKKEKV</sequence>
<evidence type="ECO:0000256" key="8">
    <source>
        <dbReference type="ARBA" id="ARBA00023136"/>
    </source>
</evidence>
<dbReference type="Gene3D" id="1.20.5.3310">
    <property type="match status" value="1"/>
</dbReference>
<comment type="similarity">
    <text evidence="9">Belongs to the TatA/E family.</text>
</comment>
<evidence type="ECO:0000256" key="9">
    <source>
        <dbReference type="HAMAP-Rule" id="MF_00236"/>
    </source>
</evidence>
<evidence type="ECO:0000256" key="2">
    <source>
        <dbReference type="ARBA" id="ARBA00022448"/>
    </source>
</evidence>
<keyword evidence="4 9" id="KW-0812">Transmembrane</keyword>
<dbReference type="Pfam" id="PF02416">
    <property type="entry name" value="TatA_B_E"/>
    <property type="match status" value="1"/>
</dbReference>
<keyword evidence="7 9" id="KW-0811">Translocation</keyword>
<dbReference type="PANTHER" id="PTHR42982">
    <property type="entry name" value="SEC-INDEPENDENT PROTEIN TRANSLOCASE PROTEIN TATA"/>
    <property type="match status" value="1"/>
</dbReference>
<keyword evidence="8 9" id="KW-0472">Membrane</keyword>
<keyword evidence="2 9" id="KW-0813">Transport</keyword>
<dbReference type="InterPro" id="IPR003369">
    <property type="entry name" value="TatA/B/E"/>
</dbReference>
<name>G2DFG4_9GAMM</name>
<feature type="region of interest" description="Disordered" evidence="10">
    <location>
        <begin position="54"/>
        <end position="89"/>
    </location>
</feature>
<dbReference type="NCBIfam" id="NF002813">
    <property type="entry name" value="PRK02958.1"/>
    <property type="match status" value="1"/>
</dbReference>
<comment type="subcellular location">
    <subcellularLocation>
        <location evidence="1 9">Cell membrane</location>
        <topology evidence="1 9">Single-pass membrane protein</topology>
    </subcellularLocation>
</comment>
<dbReference type="PANTHER" id="PTHR42982:SF1">
    <property type="entry name" value="SEC-INDEPENDENT PROTEIN TRANSLOCASE PROTEIN TATA"/>
    <property type="match status" value="1"/>
</dbReference>
<evidence type="ECO:0000256" key="10">
    <source>
        <dbReference type="SAM" id="MobiDB-lite"/>
    </source>
</evidence>
<evidence type="ECO:0000256" key="7">
    <source>
        <dbReference type="ARBA" id="ARBA00023010"/>
    </source>
</evidence>
<evidence type="ECO:0000256" key="3">
    <source>
        <dbReference type="ARBA" id="ARBA00022475"/>
    </source>
</evidence>
<accession>G2DFG4</accession>
<dbReference type="NCBIfam" id="TIGR01411">
    <property type="entry name" value="tatAE"/>
    <property type="match status" value="1"/>
</dbReference>
<proteinExistence type="inferred from homology"/>
<gene>
    <name evidence="9 11" type="primary">tatA</name>
    <name evidence="11" type="ORF">Rifp1Sym_cq00210</name>
</gene>
<comment type="subunit">
    <text evidence="9">The Tat system comprises two distinct complexes: a TatABC complex, containing multiple copies of TatA, TatB and TatC subunits, and a separate TatA complex, containing only TatA subunits. Substrates initially bind to the TatABC complex, which probably triggers association of the separate TatA complex to form the active translocon.</text>
</comment>
<evidence type="ECO:0000256" key="1">
    <source>
        <dbReference type="ARBA" id="ARBA00004162"/>
    </source>
</evidence>
<keyword evidence="12" id="KW-1185">Reference proteome</keyword>
<keyword evidence="5 9" id="KW-0653">Protein transport</keyword>
<evidence type="ECO:0000313" key="12">
    <source>
        <dbReference type="Proteomes" id="UP000004491"/>
    </source>
</evidence>
<reference evidence="11" key="1">
    <citation type="journal article" date="2011" name="ISME J.">
        <title>The endosymbionts of the deep-sea tubeworms Riftia pachyptila and Tevnia jerichonana share an identical physiology as revealed by proteogenomic analyses.</title>
        <authorList>
            <person name="Gardebrecht A."/>
            <person name="Markert S."/>
            <person name="Felbeck H."/>
            <person name="Thuermer A."/>
            <person name="Albrecht D."/>
            <person name="Wollherr A."/>
            <person name="Kabisch J."/>
            <person name="Lehmann R."/>
            <person name="Daniel R."/>
            <person name="Liesegang H."/>
            <person name="Hecker M."/>
            <person name="Sievert S.M."/>
            <person name="Schweder T."/>
        </authorList>
    </citation>
    <scope>NUCLEOTIDE SEQUENCE [LARGE SCALE GENOMIC DNA]</scope>
</reference>
<dbReference type="EMBL" id="AFOC01000070">
    <property type="protein sequence ID" value="EGV50657.1"/>
    <property type="molecule type" value="Genomic_DNA"/>
</dbReference>
<keyword evidence="3 9" id="KW-1003">Cell membrane</keyword>
<feature type="transmembrane region" description="Helical" evidence="9">
    <location>
        <begin position="12"/>
        <end position="30"/>
    </location>
</feature>
<dbReference type="AlphaFoldDB" id="G2DFG4"/>
<comment type="caution">
    <text evidence="11">The sequence shown here is derived from an EMBL/GenBank/DDBJ whole genome shotgun (WGS) entry which is preliminary data.</text>
</comment>
<dbReference type="GO" id="GO:0008320">
    <property type="term" value="F:protein transmembrane transporter activity"/>
    <property type="evidence" value="ECO:0007669"/>
    <property type="project" value="UniProtKB-UniRule"/>
</dbReference>
<protein>
    <recommendedName>
        <fullName evidence="9">Sec-independent protein translocase protein TatA</fullName>
    </recommendedName>
</protein>
<evidence type="ECO:0000256" key="6">
    <source>
        <dbReference type="ARBA" id="ARBA00022989"/>
    </source>
</evidence>
<dbReference type="GO" id="GO:0033281">
    <property type="term" value="C:TAT protein transport complex"/>
    <property type="evidence" value="ECO:0007669"/>
    <property type="project" value="UniProtKB-UniRule"/>
</dbReference>
<evidence type="ECO:0000256" key="5">
    <source>
        <dbReference type="ARBA" id="ARBA00022927"/>
    </source>
</evidence>
<dbReference type="HAMAP" id="MF_00236">
    <property type="entry name" value="TatA_E"/>
    <property type="match status" value="1"/>
</dbReference>
<evidence type="ECO:0000313" key="11">
    <source>
        <dbReference type="EMBL" id="EGV50657.1"/>
    </source>
</evidence>